<evidence type="ECO:0000256" key="2">
    <source>
        <dbReference type="ARBA" id="ARBA00022679"/>
    </source>
</evidence>
<dbReference type="RefSeq" id="WP_187423022.1">
    <property type="nucleotide sequence ID" value="NZ_CP060637.1"/>
</dbReference>
<evidence type="ECO:0000313" key="4">
    <source>
        <dbReference type="Proteomes" id="UP000515913"/>
    </source>
</evidence>
<dbReference type="KEGG" id="fho:H9Q81_01735"/>
<dbReference type="PANTHER" id="PTHR30160">
    <property type="entry name" value="TETRAACYLDISACCHARIDE 4'-KINASE-RELATED"/>
    <property type="match status" value="1"/>
</dbReference>
<dbReference type="InterPro" id="IPR002201">
    <property type="entry name" value="Glyco_trans_9"/>
</dbReference>
<dbReference type="GO" id="GO:0008713">
    <property type="term" value="F:ADP-heptose-lipopolysaccharide heptosyltransferase activity"/>
    <property type="evidence" value="ECO:0007669"/>
    <property type="project" value="TreeGrafter"/>
</dbReference>
<name>A0A7G9GXQ6_9FUSO</name>
<organism evidence="3 4">
    <name type="scientific">Fusobacterium hominis</name>
    <dbReference type="NCBI Taxonomy" id="2764326"/>
    <lineage>
        <taxon>Bacteria</taxon>
        <taxon>Fusobacteriati</taxon>
        <taxon>Fusobacteriota</taxon>
        <taxon>Fusobacteriia</taxon>
        <taxon>Fusobacteriales</taxon>
        <taxon>Fusobacteriaceae</taxon>
        <taxon>Fusobacterium</taxon>
    </lineage>
</organism>
<dbReference type="CDD" id="cd03789">
    <property type="entry name" value="GT9_LPS_heptosyltransferase"/>
    <property type="match status" value="1"/>
</dbReference>
<proteinExistence type="predicted"/>
<sequence length="346" mass="40636">MKILVVRFKQIGDSILTGPLCYSLKKSFPDAQVDYVVYDHIAPLFEKNKYIDNVISITKEERKNIFKYIKKVWRVTRNNYDIVIDVMSTPKSELFTLFSRKSKYRIGREKKHRGYTYTHKIPEPKDAKNKVDKFLKMLKPLEKEYKMKYTEDFSIEIPEEEKLYMRKKMEDVGIDFKRPVFAVAINSRVAGKVYDINRMMEVIKNIIKYLDPQIVFYYSPNEKEFAKKTHEALNWDKHIFSNIETKSIRELGMLLSNCTLFFGNEGGPRHLSQSVGIPTFTIYRAGFDIKEWAFQGEKHDGVGPLDADVNAYSLPADKQNDLITPELVIKKFKAFYRKLIENKEAK</sequence>
<dbReference type="PANTHER" id="PTHR30160:SF7">
    <property type="entry name" value="ADP-HEPTOSE--LPS HEPTOSYLTRANSFERASE 2"/>
    <property type="match status" value="1"/>
</dbReference>
<evidence type="ECO:0000256" key="1">
    <source>
        <dbReference type="ARBA" id="ARBA00022676"/>
    </source>
</evidence>
<dbReference type="Proteomes" id="UP000515913">
    <property type="component" value="Chromosome"/>
</dbReference>
<keyword evidence="1" id="KW-0328">Glycosyltransferase</keyword>
<dbReference type="EMBL" id="CP060637">
    <property type="protein sequence ID" value="QNM15588.1"/>
    <property type="molecule type" value="Genomic_DNA"/>
</dbReference>
<accession>A0A7G9GXQ6</accession>
<keyword evidence="4" id="KW-1185">Reference proteome</keyword>
<evidence type="ECO:0000313" key="3">
    <source>
        <dbReference type="EMBL" id="QNM15588.1"/>
    </source>
</evidence>
<dbReference type="AlphaFoldDB" id="A0A7G9GXQ6"/>
<dbReference type="Gene3D" id="3.40.50.2000">
    <property type="entry name" value="Glycogen Phosphorylase B"/>
    <property type="match status" value="2"/>
</dbReference>
<reference evidence="3 4" key="1">
    <citation type="submission" date="2020-08" db="EMBL/GenBank/DDBJ databases">
        <authorList>
            <person name="Liu C."/>
            <person name="Sun Q."/>
        </authorList>
    </citation>
    <scope>NUCLEOTIDE SEQUENCE [LARGE SCALE GENOMIC DNA]</scope>
    <source>
        <strain evidence="3 4">NSJ-57</strain>
    </source>
</reference>
<dbReference type="GO" id="GO:0005829">
    <property type="term" value="C:cytosol"/>
    <property type="evidence" value="ECO:0007669"/>
    <property type="project" value="TreeGrafter"/>
</dbReference>
<gene>
    <name evidence="3" type="ORF">H9Q81_01735</name>
</gene>
<dbReference type="Pfam" id="PF01075">
    <property type="entry name" value="Glyco_transf_9"/>
    <property type="match status" value="1"/>
</dbReference>
<dbReference type="GO" id="GO:0009244">
    <property type="term" value="P:lipopolysaccharide core region biosynthetic process"/>
    <property type="evidence" value="ECO:0007669"/>
    <property type="project" value="TreeGrafter"/>
</dbReference>
<dbReference type="InterPro" id="IPR051199">
    <property type="entry name" value="LPS_LOS_Heptosyltrfase"/>
</dbReference>
<protein>
    <submittedName>
        <fullName evidence="3">Glycosyltransferase family 9 protein</fullName>
    </submittedName>
</protein>
<dbReference type="SUPFAM" id="SSF53756">
    <property type="entry name" value="UDP-Glycosyltransferase/glycogen phosphorylase"/>
    <property type="match status" value="1"/>
</dbReference>
<keyword evidence="2 3" id="KW-0808">Transferase</keyword>